<dbReference type="GO" id="GO:0006629">
    <property type="term" value="P:lipid metabolic process"/>
    <property type="evidence" value="ECO:0007669"/>
    <property type="project" value="UniProtKB-KW"/>
</dbReference>
<evidence type="ECO:0000256" key="5">
    <source>
        <dbReference type="ARBA" id="ARBA00023315"/>
    </source>
</evidence>
<gene>
    <name evidence="6" type="ORF">IAC51_07155</name>
</gene>
<comment type="caution">
    <text evidence="6">The sequence shown here is derived from an EMBL/GenBank/DDBJ whole genome shotgun (WGS) entry which is preliminary data.</text>
</comment>
<accession>A0A940DKZ0</accession>
<keyword evidence="2" id="KW-0444">Lipid biosynthesis</keyword>
<keyword evidence="3" id="KW-0808">Transferase</keyword>
<reference evidence="6" key="1">
    <citation type="submission" date="2020-10" db="EMBL/GenBank/DDBJ databases">
        <authorList>
            <person name="Gilroy R."/>
        </authorList>
    </citation>
    <scope>NUCLEOTIDE SEQUENCE</scope>
    <source>
        <strain evidence="6">3924</strain>
    </source>
</reference>
<reference evidence="6" key="2">
    <citation type="journal article" date="2021" name="PeerJ">
        <title>Extensive microbial diversity within the chicken gut microbiome revealed by metagenomics and culture.</title>
        <authorList>
            <person name="Gilroy R."/>
            <person name="Ravi A."/>
            <person name="Getino M."/>
            <person name="Pursley I."/>
            <person name="Horton D.L."/>
            <person name="Alikhan N.F."/>
            <person name="Baker D."/>
            <person name="Gharbi K."/>
            <person name="Hall N."/>
            <person name="Watson M."/>
            <person name="Adriaenssens E.M."/>
            <person name="Foster-Nyarko E."/>
            <person name="Jarju S."/>
            <person name="Secka A."/>
            <person name="Antonio M."/>
            <person name="Oren A."/>
            <person name="Chaudhuri R.R."/>
            <person name="La Ragione R."/>
            <person name="Hildebrand F."/>
            <person name="Pallen M.J."/>
        </authorList>
    </citation>
    <scope>NUCLEOTIDE SEQUENCE</scope>
    <source>
        <strain evidence="6">3924</strain>
    </source>
</reference>
<evidence type="ECO:0000256" key="3">
    <source>
        <dbReference type="ARBA" id="ARBA00022679"/>
    </source>
</evidence>
<organism evidence="6 7">
    <name type="scientific">Candidatus Aphodosoma intestinipullorum</name>
    <dbReference type="NCBI Taxonomy" id="2840674"/>
    <lineage>
        <taxon>Bacteria</taxon>
        <taxon>Pseudomonadati</taxon>
        <taxon>Bacteroidota</taxon>
        <taxon>Bacteroidia</taxon>
        <taxon>Bacteroidales</taxon>
        <taxon>Candidatus Aphodosoma</taxon>
    </lineage>
</organism>
<comment type="pathway">
    <text evidence="1">Lipid metabolism.</text>
</comment>
<dbReference type="InterPro" id="IPR052351">
    <property type="entry name" value="Ornithine_N-alpha-AT"/>
</dbReference>
<name>A0A940DKZ0_9BACT</name>
<evidence type="ECO:0000256" key="2">
    <source>
        <dbReference type="ARBA" id="ARBA00022516"/>
    </source>
</evidence>
<dbReference type="GO" id="GO:0016746">
    <property type="term" value="F:acyltransferase activity"/>
    <property type="evidence" value="ECO:0007669"/>
    <property type="project" value="UniProtKB-KW"/>
</dbReference>
<dbReference type="InterPro" id="IPR016181">
    <property type="entry name" value="Acyl_CoA_acyltransferase"/>
</dbReference>
<evidence type="ECO:0000313" key="7">
    <source>
        <dbReference type="Proteomes" id="UP000712007"/>
    </source>
</evidence>
<evidence type="ECO:0000256" key="1">
    <source>
        <dbReference type="ARBA" id="ARBA00005189"/>
    </source>
</evidence>
<dbReference type="AlphaFoldDB" id="A0A940DKZ0"/>
<proteinExistence type="predicted"/>
<dbReference type="PANTHER" id="PTHR37323:SF1">
    <property type="entry name" value="L-ORNITHINE N(ALPHA)-ACYLTRANSFERASE"/>
    <property type="match status" value="1"/>
</dbReference>
<dbReference type="EMBL" id="JADIMV010000125">
    <property type="protein sequence ID" value="MBO8440410.1"/>
    <property type="molecule type" value="Genomic_DNA"/>
</dbReference>
<evidence type="ECO:0000313" key="6">
    <source>
        <dbReference type="EMBL" id="MBO8440410.1"/>
    </source>
</evidence>
<dbReference type="PANTHER" id="PTHR37323">
    <property type="entry name" value="GCN5-RELATED N-ACETYLTRANSFERASE"/>
    <property type="match status" value="1"/>
</dbReference>
<dbReference type="Pfam" id="PF13444">
    <property type="entry name" value="Acetyltransf_5"/>
    <property type="match status" value="1"/>
</dbReference>
<sequence>MEDIIPPVDRSLLLKELTRERFLRHTNKAGNDIYVVTAHNAPNVMREIGRLREMAFRDAGGGTGFEADIDRYDTMQEPCRQLIVWNPDAEEIIGGYRYILGNDVRLNADGQPDIATAHLFRFSDKFLRDYLPHTLELGRSFIQPKYQSIKGGAKSLYALDNIWDGLGALTVRHPEIQYFFGKVTMYPSFGSLGRDMILHFLNRHFGDRENLVTPITPLEPDKENLRRIESLFPHSDMKDNYKILNHEIRALGQNIPPLVNAYMNLSGTMKVFGTAINDEFGYVEETGILVTVSDIYSDKRERHIETYAADIKGDLQFDRFGIS</sequence>
<protein>
    <submittedName>
        <fullName evidence="6">GNAT family N-acetyltransferase</fullName>
    </submittedName>
</protein>
<dbReference type="SUPFAM" id="SSF55729">
    <property type="entry name" value="Acyl-CoA N-acyltransferases (Nat)"/>
    <property type="match status" value="1"/>
</dbReference>
<keyword evidence="4" id="KW-0443">Lipid metabolism</keyword>
<keyword evidence="5" id="KW-0012">Acyltransferase</keyword>
<evidence type="ECO:0000256" key="4">
    <source>
        <dbReference type="ARBA" id="ARBA00023098"/>
    </source>
</evidence>
<dbReference type="Proteomes" id="UP000712007">
    <property type="component" value="Unassembled WGS sequence"/>
</dbReference>